<evidence type="ECO:0000259" key="1">
    <source>
        <dbReference type="Pfam" id="PF01526"/>
    </source>
</evidence>
<evidence type="ECO:0000313" key="2">
    <source>
        <dbReference type="EMBL" id="MET3757605.1"/>
    </source>
</evidence>
<dbReference type="EMBL" id="JBEPMY010000019">
    <property type="protein sequence ID" value="MET3757605.1"/>
    <property type="molecule type" value="Genomic_DNA"/>
</dbReference>
<protein>
    <submittedName>
        <fullName evidence="2">TnpA family transposase</fullName>
    </submittedName>
</protein>
<organism evidence="2 3">
    <name type="scientific">Rhizobium binae</name>
    <dbReference type="NCBI Taxonomy" id="1138190"/>
    <lineage>
        <taxon>Bacteria</taxon>
        <taxon>Pseudomonadati</taxon>
        <taxon>Pseudomonadota</taxon>
        <taxon>Alphaproteobacteria</taxon>
        <taxon>Hyphomicrobiales</taxon>
        <taxon>Rhizobiaceae</taxon>
        <taxon>Rhizobium/Agrobacterium group</taxon>
        <taxon>Rhizobium</taxon>
    </lineage>
</organism>
<accession>A0ABV2MMC8</accession>
<keyword evidence="3" id="KW-1185">Reference proteome</keyword>
<feature type="domain" description="Tn3 transposase DDE" evidence="1">
    <location>
        <begin position="2"/>
        <end position="58"/>
    </location>
</feature>
<gene>
    <name evidence="2" type="ORF">ABID08_004986</name>
</gene>
<sequence>MGDRIDADLIRAQWEDILRLMTSLRMRNVTVSLTLKPLLATTRQSVPAQALRQMGRTECIVARRRR</sequence>
<dbReference type="Pfam" id="PF01526">
    <property type="entry name" value="DDE_Tnp_Tn3"/>
    <property type="match status" value="1"/>
</dbReference>
<proteinExistence type="predicted"/>
<dbReference type="Proteomes" id="UP001549077">
    <property type="component" value="Unassembled WGS sequence"/>
</dbReference>
<dbReference type="InterPro" id="IPR002513">
    <property type="entry name" value="Tn3_Tnp_DDE_dom"/>
</dbReference>
<reference evidence="2 3" key="1">
    <citation type="submission" date="2024-06" db="EMBL/GenBank/DDBJ databases">
        <title>Genomic Encyclopedia of Type Strains, Phase IV (KMG-IV): sequencing the most valuable type-strain genomes for metagenomic binning, comparative biology and taxonomic classification.</title>
        <authorList>
            <person name="Goeker M."/>
        </authorList>
    </citation>
    <scope>NUCLEOTIDE SEQUENCE [LARGE SCALE GENOMIC DNA]</scope>
    <source>
        <strain evidence="2 3">DSM 29288</strain>
    </source>
</reference>
<name>A0ABV2MMC8_9HYPH</name>
<comment type="caution">
    <text evidence="2">The sequence shown here is derived from an EMBL/GenBank/DDBJ whole genome shotgun (WGS) entry which is preliminary data.</text>
</comment>
<evidence type="ECO:0000313" key="3">
    <source>
        <dbReference type="Proteomes" id="UP001549077"/>
    </source>
</evidence>